<dbReference type="HOGENOM" id="CLU_3320929_0_0_1"/>
<dbReference type="Proteomes" id="UP000004995">
    <property type="component" value="Unassembled WGS sequence"/>
</dbReference>
<feature type="compositionally biased region" description="Basic and acidic residues" evidence="1">
    <location>
        <begin position="26"/>
        <end position="39"/>
    </location>
</feature>
<protein>
    <submittedName>
        <fullName evidence="2">Uncharacterized protein</fullName>
    </submittedName>
</protein>
<evidence type="ECO:0000313" key="3">
    <source>
        <dbReference type="Proteomes" id="UP000004995"/>
    </source>
</evidence>
<organism evidence="2 3">
    <name type="scientific">Setaria italica</name>
    <name type="common">Foxtail millet</name>
    <name type="synonym">Panicum italicum</name>
    <dbReference type="NCBI Taxonomy" id="4555"/>
    <lineage>
        <taxon>Eukaryota</taxon>
        <taxon>Viridiplantae</taxon>
        <taxon>Streptophyta</taxon>
        <taxon>Embryophyta</taxon>
        <taxon>Tracheophyta</taxon>
        <taxon>Spermatophyta</taxon>
        <taxon>Magnoliopsida</taxon>
        <taxon>Liliopsida</taxon>
        <taxon>Poales</taxon>
        <taxon>Poaceae</taxon>
        <taxon>PACMAD clade</taxon>
        <taxon>Panicoideae</taxon>
        <taxon>Panicodae</taxon>
        <taxon>Paniceae</taxon>
        <taxon>Cenchrinae</taxon>
        <taxon>Setaria</taxon>
    </lineage>
</organism>
<dbReference type="EnsemblPlants" id="KQL26026">
    <property type="protein sequence ID" value="KQL26026"/>
    <property type="gene ID" value="SETIT_033587mg"/>
</dbReference>
<accession>K4A3Y4</accession>
<feature type="region of interest" description="Disordered" evidence="1">
    <location>
        <begin position="1"/>
        <end position="39"/>
    </location>
</feature>
<reference evidence="3" key="1">
    <citation type="journal article" date="2012" name="Nat. Biotechnol.">
        <title>Reference genome sequence of the model plant Setaria.</title>
        <authorList>
            <person name="Bennetzen J.L."/>
            <person name="Schmutz J."/>
            <person name="Wang H."/>
            <person name="Percifield R."/>
            <person name="Hawkins J."/>
            <person name="Pontaroli A.C."/>
            <person name="Estep M."/>
            <person name="Feng L."/>
            <person name="Vaughn J.N."/>
            <person name="Grimwood J."/>
            <person name="Jenkins J."/>
            <person name="Barry K."/>
            <person name="Lindquist E."/>
            <person name="Hellsten U."/>
            <person name="Deshpande S."/>
            <person name="Wang X."/>
            <person name="Wu X."/>
            <person name="Mitros T."/>
            <person name="Triplett J."/>
            <person name="Yang X."/>
            <person name="Ye C.Y."/>
            <person name="Mauro-Herrera M."/>
            <person name="Wang L."/>
            <person name="Li P."/>
            <person name="Sharma M."/>
            <person name="Sharma R."/>
            <person name="Ronald P.C."/>
            <person name="Panaud O."/>
            <person name="Kellogg E.A."/>
            <person name="Brutnell T.P."/>
            <person name="Doust A.N."/>
            <person name="Tuskan G.A."/>
            <person name="Rokhsar D."/>
            <person name="Devos K.M."/>
        </authorList>
    </citation>
    <scope>NUCLEOTIDE SEQUENCE [LARGE SCALE GENOMIC DNA]</scope>
    <source>
        <strain evidence="3">cv. Yugu1</strain>
    </source>
</reference>
<dbReference type="Gramene" id="KQL26026">
    <property type="protein sequence ID" value="KQL26026"/>
    <property type="gene ID" value="SETIT_033587mg"/>
</dbReference>
<name>K4A3Y4_SETIT</name>
<keyword evidence="3" id="KW-1185">Reference proteome</keyword>
<evidence type="ECO:0000256" key="1">
    <source>
        <dbReference type="SAM" id="MobiDB-lite"/>
    </source>
</evidence>
<sequence length="39" mass="4411">MMLRSENADVALQGHHELPPGQEGEEQARRKTPREKVAN</sequence>
<evidence type="ECO:0000313" key="2">
    <source>
        <dbReference type="EnsemblPlants" id="KQL26026"/>
    </source>
</evidence>
<dbReference type="InParanoid" id="K4A3Y4"/>
<reference evidence="2" key="2">
    <citation type="submission" date="2018-08" db="UniProtKB">
        <authorList>
            <consortium name="EnsemblPlants"/>
        </authorList>
    </citation>
    <scope>IDENTIFICATION</scope>
    <source>
        <strain evidence="2">Yugu1</strain>
    </source>
</reference>
<dbReference type="AlphaFoldDB" id="K4A3Y4"/>
<proteinExistence type="predicted"/>
<dbReference type="EMBL" id="AGNK02001274">
    <property type="status" value="NOT_ANNOTATED_CDS"/>
    <property type="molecule type" value="Genomic_DNA"/>
</dbReference>